<organism evidence="2 3">
    <name type="scientific">Papaver atlanticum</name>
    <dbReference type="NCBI Taxonomy" id="357466"/>
    <lineage>
        <taxon>Eukaryota</taxon>
        <taxon>Viridiplantae</taxon>
        <taxon>Streptophyta</taxon>
        <taxon>Embryophyta</taxon>
        <taxon>Tracheophyta</taxon>
        <taxon>Spermatophyta</taxon>
        <taxon>Magnoliopsida</taxon>
        <taxon>Ranunculales</taxon>
        <taxon>Papaveraceae</taxon>
        <taxon>Papaveroideae</taxon>
        <taxon>Papaver</taxon>
    </lineage>
</organism>
<comment type="caution">
    <text evidence="2">The sequence shown here is derived from an EMBL/GenBank/DDBJ whole genome shotgun (WGS) entry which is preliminary data.</text>
</comment>
<dbReference type="Proteomes" id="UP001202328">
    <property type="component" value="Unassembled WGS sequence"/>
</dbReference>
<accession>A0AAD4TA80</accession>
<dbReference type="AlphaFoldDB" id="A0AAD4TA80"/>
<gene>
    <name evidence="2" type="ORF">MKW98_022998</name>
</gene>
<reference evidence="2" key="1">
    <citation type="submission" date="2022-04" db="EMBL/GenBank/DDBJ databases">
        <title>A functionally conserved STORR gene fusion in Papaver species that diverged 16.8 million years ago.</title>
        <authorList>
            <person name="Catania T."/>
        </authorList>
    </citation>
    <scope>NUCLEOTIDE SEQUENCE</scope>
    <source>
        <strain evidence="2">S-188037</strain>
    </source>
</reference>
<sequence>MFDLKPFSSILTQTILLQPFCFSSLLFVWSFWKTNNQPRLDFSNFFRWCPLRSFKIINPVSQKDMGVATPRKSTWFQQMSSRVVKTKQEREIS</sequence>
<dbReference type="EMBL" id="JAJJMB010003726">
    <property type="protein sequence ID" value="KAI3945724.1"/>
    <property type="molecule type" value="Genomic_DNA"/>
</dbReference>
<evidence type="ECO:0000256" key="1">
    <source>
        <dbReference type="SAM" id="Phobius"/>
    </source>
</evidence>
<protein>
    <submittedName>
        <fullName evidence="2">Uncharacterized protein</fullName>
    </submittedName>
</protein>
<evidence type="ECO:0000313" key="2">
    <source>
        <dbReference type="EMBL" id="KAI3945724.1"/>
    </source>
</evidence>
<keyword evidence="1" id="KW-0472">Membrane</keyword>
<proteinExistence type="predicted"/>
<keyword evidence="1" id="KW-0812">Transmembrane</keyword>
<feature type="transmembrane region" description="Helical" evidence="1">
    <location>
        <begin position="15"/>
        <end position="32"/>
    </location>
</feature>
<evidence type="ECO:0000313" key="3">
    <source>
        <dbReference type="Proteomes" id="UP001202328"/>
    </source>
</evidence>
<keyword evidence="1" id="KW-1133">Transmembrane helix</keyword>
<name>A0AAD4TA80_9MAGN</name>
<keyword evidence="3" id="KW-1185">Reference proteome</keyword>